<accession>A0A2U3AL53</accession>
<proteinExistence type="predicted"/>
<evidence type="ECO:0000313" key="1">
    <source>
        <dbReference type="EMBL" id="PWI25254.1"/>
    </source>
</evidence>
<dbReference type="SUPFAM" id="SSF52833">
    <property type="entry name" value="Thioredoxin-like"/>
    <property type="match status" value="1"/>
</dbReference>
<dbReference type="AlphaFoldDB" id="A0A2U3AL53"/>
<keyword evidence="2" id="KW-1185">Reference proteome</keyword>
<sequence>MQTELDYFVQGVPLAEYMDQMTMLKDNSYRVFNGFDLPTDEEFMQLLQEKNPKILVITEDWCGDAMINNAILRKIAEAANLDVRTVLRDQNLDLIDAYLTNGGRAIPIYIFLSDAGEVIGQWGPRAPELQAYVMKMRELLPEKDAPDFDEAQKEMYMAIGEENASNEQFWNWVYANQKEALLAAIR</sequence>
<gene>
    <name evidence="1" type="ORF">DEX24_09025</name>
</gene>
<dbReference type="RefSeq" id="WP_109306102.1">
    <property type="nucleotide sequence ID" value="NZ_BJUF01000014.1"/>
</dbReference>
<evidence type="ECO:0000313" key="2">
    <source>
        <dbReference type="Proteomes" id="UP000245938"/>
    </source>
</evidence>
<protein>
    <submittedName>
        <fullName evidence="1">Thioredoxin family protein</fullName>
    </submittedName>
</protein>
<name>A0A2U3AL53_9BACL</name>
<dbReference type="OrthoDB" id="6120799at2"/>
<dbReference type="Proteomes" id="UP000245938">
    <property type="component" value="Unassembled WGS sequence"/>
</dbReference>
<dbReference type="Pfam" id="PF14595">
    <property type="entry name" value="Thioredoxin_9"/>
    <property type="match status" value="1"/>
</dbReference>
<dbReference type="EMBL" id="QFVR01000010">
    <property type="protein sequence ID" value="PWI25254.1"/>
    <property type="molecule type" value="Genomic_DNA"/>
</dbReference>
<dbReference type="InterPro" id="IPR036249">
    <property type="entry name" value="Thioredoxin-like_sf"/>
</dbReference>
<dbReference type="Gene3D" id="3.40.30.10">
    <property type="entry name" value="Glutaredoxin"/>
    <property type="match status" value="1"/>
</dbReference>
<reference evidence="1 2" key="1">
    <citation type="submission" date="2018-05" db="EMBL/GenBank/DDBJ databases">
        <title>Kurthia sibirica genome sequence.</title>
        <authorList>
            <person name="Maclea K.S."/>
            <person name="Goen A.E."/>
        </authorList>
    </citation>
    <scope>NUCLEOTIDE SEQUENCE [LARGE SCALE GENOMIC DNA]</scope>
    <source>
        <strain evidence="1 2">ATCC 49154</strain>
    </source>
</reference>
<organism evidence="1 2">
    <name type="scientific">Kurthia sibirica</name>
    <dbReference type="NCBI Taxonomy" id="202750"/>
    <lineage>
        <taxon>Bacteria</taxon>
        <taxon>Bacillati</taxon>
        <taxon>Bacillota</taxon>
        <taxon>Bacilli</taxon>
        <taxon>Bacillales</taxon>
        <taxon>Caryophanaceae</taxon>
        <taxon>Kurthia</taxon>
    </lineage>
</organism>
<comment type="caution">
    <text evidence="1">The sequence shown here is derived from an EMBL/GenBank/DDBJ whole genome shotgun (WGS) entry which is preliminary data.</text>
</comment>